<keyword evidence="7 10" id="KW-0472">Membrane</keyword>
<evidence type="ECO:0000259" key="11">
    <source>
        <dbReference type="Pfam" id="PF02096"/>
    </source>
</evidence>
<keyword evidence="13" id="KW-1185">Reference proteome</keyword>
<dbReference type="PRINTS" id="PR01900">
    <property type="entry name" value="YIDCPROTEIN"/>
</dbReference>
<evidence type="ECO:0000256" key="4">
    <source>
        <dbReference type="ARBA" id="ARBA00022692"/>
    </source>
</evidence>
<comment type="caution">
    <text evidence="12">The sequence shown here is derived from an EMBL/GenBank/DDBJ whole genome shotgun (WGS) entry which is preliminary data.</text>
</comment>
<dbReference type="CDD" id="cd20070">
    <property type="entry name" value="5TM_YidC_Alb3"/>
    <property type="match status" value="1"/>
</dbReference>
<dbReference type="EMBL" id="JAKGUD010000001">
    <property type="protein sequence ID" value="MCF4141549.1"/>
    <property type="molecule type" value="Genomic_DNA"/>
</dbReference>
<sequence length="262" mass="29021">MKVLWEAASNAMYGLLSTIHNFVGSWGLAVIVLTLLVRLLLHPLNHKQLVSMQKMQKLQPRIKMLQEKYKDDKEGLSRETMALYKENKVNPAAGCLPLLVQLPILILLFRVLMNSDFGGASFLGITLEGSVLTTMADALGVVAVEGTNIGFMTVVKAIMANPAGLASFGLYGPNLLLLGLIIFVTWYQQRMSSTGNPQMAMMNWFMPIFMGFICLSLPGGVMLYWGASSFIGVGQQWWVLHKTSQEGKPTLYKDNPMKSKED</sequence>
<proteinExistence type="inferred from homology"/>
<comment type="similarity">
    <text evidence="9">Belongs to the OXA1/ALB3/YidC family.</text>
</comment>
<keyword evidence="4 9" id="KW-0812">Transmembrane</keyword>
<feature type="transmembrane region" description="Helical" evidence="10">
    <location>
        <begin position="22"/>
        <end position="41"/>
    </location>
</feature>
<evidence type="ECO:0000256" key="7">
    <source>
        <dbReference type="ARBA" id="ARBA00023136"/>
    </source>
</evidence>
<keyword evidence="8" id="KW-0143">Chaperone</keyword>
<dbReference type="InterPro" id="IPR047196">
    <property type="entry name" value="YidC_ALB_C"/>
</dbReference>
<dbReference type="Pfam" id="PF02096">
    <property type="entry name" value="60KD_IMP"/>
    <property type="match status" value="1"/>
</dbReference>
<feature type="transmembrane region" description="Helical" evidence="10">
    <location>
        <begin position="208"/>
        <end position="227"/>
    </location>
</feature>
<dbReference type="PANTHER" id="PTHR12428:SF65">
    <property type="entry name" value="CYTOCHROME C OXIDASE ASSEMBLY PROTEIN COX18, MITOCHONDRIAL"/>
    <property type="match status" value="1"/>
</dbReference>
<protein>
    <submittedName>
        <fullName evidence="12">YidC/Oxa1 family membrane protein insertase</fullName>
    </submittedName>
</protein>
<keyword evidence="5" id="KW-0653">Protein transport</keyword>
<reference evidence="12 13" key="1">
    <citation type="submission" date="2022-01" db="EMBL/GenBank/DDBJ databases">
        <title>Dethiosulfovibrio faecalis sp. nov., a novel proteolytic, non-sulfur-reducing bacterium isolated from a marine aquaculture solid waste bioreactor.</title>
        <authorList>
            <person name="Grabowski S."/>
            <person name="Apolinario E."/>
            <person name="Schneider N."/>
            <person name="Marshall C.W."/>
            <person name="Sowers K.R."/>
        </authorList>
    </citation>
    <scope>NUCLEOTIDE SEQUENCE [LARGE SCALE GENOMIC DNA]</scope>
    <source>
        <strain evidence="12 13">DSM 12537</strain>
    </source>
</reference>
<evidence type="ECO:0000256" key="2">
    <source>
        <dbReference type="ARBA" id="ARBA00022448"/>
    </source>
</evidence>
<evidence type="ECO:0000256" key="1">
    <source>
        <dbReference type="ARBA" id="ARBA00004651"/>
    </source>
</evidence>
<evidence type="ECO:0000256" key="3">
    <source>
        <dbReference type="ARBA" id="ARBA00022475"/>
    </source>
</evidence>
<evidence type="ECO:0000313" key="13">
    <source>
        <dbReference type="Proteomes" id="UP001200430"/>
    </source>
</evidence>
<keyword evidence="2" id="KW-0813">Transport</keyword>
<feature type="domain" description="Membrane insertase YidC/Oxa/ALB C-terminal" evidence="11">
    <location>
        <begin position="26"/>
        <end position="239"/>
    </location>
</feature>
<evidence type="ECO:0000256" key="10">
    <source>
        <dbReference type="SAM" id="Phobius"/>
    </source>
</evidence>
<comment type="subcellular location">
    <subcellularLocation>
        <location evidence="1">Cell membrane</location>
        <topology evidence="1">Multi-pass membrane protein</topology>
    </subcellularLocation>
    <subcellularLocation>
        <location evidence="9">Membrane</location>
        <topology evidence="9">Multi-pass membrane protein</topology>
    </subcellularLocation>
</comment>
<name>A0ABS9ELI0_9BACT</name>
<evidence type="ECO:0000256" key="6">
    <source>
        <dbReference type="ARBA" id="ARBA00022989"/>
    </source>
</evidence>
<evidence type="ECO:0000313" key="12">
    <source>
        <dbReference type="EMBL" id="MCF4141549.1"/>
    </source>
</evidence>
<organism evidence="12 13">
    <name type="scientific">Dethiosulfovibrio marinus</name>
    <dbReference type="NCBI Taxonomy" id="133532"/>
    <lineage>
        <taxon>Bacteria</taxon>
        <taxon>Thermotogati</taxon>
        <taxon>Synergistota</taxon>
        <taxon>Synergistia</taxon>
        <taxon>Synergistales</taxon>
        <taxon>Dethiosulfovibrionaceae</taxon>
        <taxon>Dethiosulfovibrio</taxon>
    </lineage>
</organism>
<dbReference type="PANTHER" id="PTHR12428">
    <property type="entry name" value="OXA1"/>
    <property type="match status" value="1"/>
</dbReference>
<keyword evidence="6 10" id="KW-1133">Transmembrane helix</keyword>
<evidence type="ECO:0000256" key="9">
    <source>
        <dbReference type="RuleBase" id="RU003945"/>
    </source>
</evidence>
<dbReference type="NCBIfam" id="TIGR03592">
    <property type="entry name" value="yidC_oxa1_cterm"/>
    <property type="match status" value="1"/>
</dbReference>
<dbReference type="Proteomes" id="UP001200430">
    <property type="component" value="Unassembled WGS sequence"/>
</dbReference>
<feature type="transmembrane region" description="Helical" evidence="10">
    <location>
        <begin position="168"/>
        <end position="187"/>
    </location>
</feature>
<dbReference type="InterPro" id="IPR028055">
    <property type="entry name" value="YidC/Oxa/ALB_C"/>
</dbReference>
<gene>
    <name evidence="12" type="ORF">L2W38_01785</name>
</gene>
<evidence type="ECO:0000256" key="5">
    <source>
        <dbReference type="ARBA" id="ARBA00022927"/>
    </source>
</evidence>
<keyword evidence="3" id="KW-1003">Cell membrane</keyword>
<dbReference type="InterPro" id="IPR001708">
    <property type="entry name" value="YidC/ALB3/OXA1/COX18"/>
</dbReference>
<accession>A0ABS9ELI0</accession>
<dbReference type="RefSeq" id="WP_236098011.1">
    <property type="nucleotide sequence ID" value="NZ_JAKGUD010000001.1"/>
</dbReference>
<feature type="transmembrane region" description="Helical" evidence="10">
    <location>
        <begin position="91"/>
        <end position="113"/>
    </location>
</feature>
<evidence type="ECO:0000256" key="8">
    <source>
        <dbReference type="ARBA" id="ARBA00023186"/>
    </source>
</evidence>